<evidence type="ECO:0000313" key="9">
    <source>
        <dbReference type="Proteomes" id="UP000053411"/>
    </source>
</evidence>
<dbReference type="InterPro" id="IPR007219">
    <property type="entry name" value="XnlR_reg_dom"/>
</dbReference>
<organism evidence="8 9">
    <name type="scientific">Fonsecaea multimorphosa CBS 102226</name>
    <dbReference type="NCBI Taxonomy" id="1442371"/>
    <lineage>
        <taxon>Eukaryota</taxon>
        <taxon>Fungi</taxon>
        <taxon>Dikarya</taxon>
        <taxon>Ascomycota</taxon>
        <taxon>Pezizomycotina</taxon>
        <taxon>Eurotiomycetes</taxon>
        <taxon>Chaetothyriomycetidae</taxon>
        <taxon>Chaetothyriales</taxon>
        <taxon>Herpotrichiellaceae</taxon>
        <taxon>Fonsecaea</taxon>
    </lineage>
</organism>
<gene>
    <name evidence="8" type="ORF">Z520_00762</name>
</gene>
<evidence type="ECO:0000256" key="2">
    <source>
        <dbReference type="ARBA" id="ARBA00022833"/>
    </source>
</evidence>
<keyword evidence="3" id="KW-0805">Transcription regulation</keyword>
<evidence type="ECO:0000256" key="6">
    <source>
        <dbReference type="SAM" id="MobiDB-lite"/>
    </source>
</evidence>
<dbReference type="VEuPathDB" id="FungiDB:Z520_00762"/>
<dbReference type="GeneID" id="27706508"/>
<dbReference type="Pfam" id="PF04082">
    <property type="entry name" value="Fungal_trans"/>
    <property type="match status" value="1"/>
</dbReference>
<feature type="region of interest" description="Disordered" evidence="6">
    <location>
        <begin position="65"/>
        <end position="110"/>
    </location>
</feature>
<dbReference type="STRING" id="1442371.A0A0D2KKQ4"/>
<dbReference type="GO" id="GO:0006351">
    <property type="term" value="P:DNA-templated transcription"/>
    <property type="evidence" value="ECO:0007669"/>
    <property type="project" value="InterPro"/>
</dbReference>
<sequence length="669" mass="75643">MGNGSENAPVATTITSETTGLFENDFVSILEATDFNSNLDWLFERMPDDSLADLTNFYGVKDTHVASSAQSPREGHKPDGQPSRDPAIPELPIPHAENSVSPDDPWPMEWHAEHPQRSLELPALGGTDDEATQSLSRFFSAWNLGQSTVEALAHFIKLPAQRSPWQSVNLTHFPTKEKLEYCIDRYFAHFHLVCPIIHQATFDPSDDLTVTLAIASIGACYTHYNNAKAFSSTLSELNRRLLLFLAEYDRRYVRTESYLAAQLLQGLHGYCSGNKRLFELSESSRSNLVHHAKCMGLFRHRPDSNPGSLPATAVEERWRDWIHQERLLRLGWAVYEYDASVAYLHNNRPFLTIGDIHMDLPCLSQYWQAESAHSWHAMLLSAGYPSRIRLRPLIRSFYDKSQNALERLVEERHRYILVLTQVRMIWTLKEITGSPICDLFVNGPENCTADLLDATDRFARSPHTLSSSLTTTELASAIHTLQIIHVAHLYGANGLMNWLYPLLREGNEATTAFTQMSHWAAAKPEMVRNTAFHCARILSLARTYPSNCPDEPFLIFHAGTVLFYLARWLPRNTGAGSSENLVVRLDHIGAEDDTESANLRSWLRDGQAQVISLHGIPSLCSNQGRRQVLDETADLLKRRRVWGIANSFVKVVLNLRDTSKPVPDQDFIF</sequence>
<keyword evidence="4" id="KW-0804">Transcription</keyword>
<dbReference type="Proteomes" id="UP000053411">
    <property type="component" value="Unassembled WGS sequence"/>
</dbReference>
<dbReference type="GO" id="GO:0008270">
    <property type="term" value="F:zinc ion binding"/>
    <property type="evidence" value="ECO:0007669"/>
    <property type="project" value="InterPro"/>
</dbReference>
<evidence type="ECO:0000256" key="1">
    <source>
        <dbReference type="ARBA" id="ARBA00022723"/>
    </source>
</evidence>
<evidence type="ECO:0000313" key="8">
    <source>
        <dbReference type="EMBL" id="KIY04070.1"/>
    </source>
</evidence>
<dbReference type="PANTHER" id="PTHR47660">
    <property type="entry name" value="TRANSCRIPTION FACTOR WITH C2H2 AND ZN(2)-CYS(6) DNA BINDING DOMAIN (EUROFUNG)-RELATED-RELATED"/>
    <property type="match status" value="1"/>
</dbReference>
<evidence type="ECO:0000256" key="3">
    <source>
        <dbReference type="ARBA" id="ARBA00023015"/>
    </source>
</evidence>
<protein>
    <recommendedName>
        <fullName evidence="7">Xylanolytic transcriptional activator regulatory domain-containing protein</fullName>
    </recommendedName>
</protein>
<reference evidence="8 9" key="1">
    <citation type="submission" date="2015-01" db="EMBL/GenBank/DDBJ databases">
        <title>The Genome Sequence of Fonsecaea multimorphosa CBS 102226.</title>
        <authorList>
            <consortium name="The Broad Institute Genomics Platform"/>
            <person name="Cuomo C."/>
            <person name="de Hoog S."/>
            <person name="Gorbushina A."/>
            <person name="Stielow B."/>
            <person name="Teixiera M."/>
            <person name="Abouelleil A."/>
            <person name="Chapman S.B."/>
            <person name="Priest M."/>
            <person name="Young S.K."/>
            <person name="Wortman J."/>
            <person name="Nusbaum C."/>
            <person name="Birren B."/>
        </authorList>
    </citation>
    <scope>NUCLEOTIDE SEQUENCE [LARGE SCALE GENOMIC DNA]</scope>
    <source>
        <strain evidence="8 9">CBS 102226</strain>
    </source>
</reference>
<dbReference type="RefSeq" id="XP_016638192.1">
    <property type="nucleotide sequence ID" value="XM_016771282.1"/>
</dbReference>
<proteinExistence type="predicted"/>
<dbReference type="EMBL" id="KN848062">
    <property type="protein sequence ID" value="KIY04070.1"/>
    <property type="molecule type" value="Genomic_DNA"/>
</dbReference>
<keyword evidence="9" id="KW-1185">Reference proteome</keyword>
<dbReference type="GO" id="GO:0003677">
    <property type="term" value="F:DNA binding"/>
    <property type="evidence" value="ECO:0007669"/>
    <property type="project" value="InterPro"/>
</dbReference>
<dbReference type="AlphaFoldDB" id="A0A0D2KKQ4"/>
<keyword evidence="1" id="KW-0479">Metal-binding</keyword>
<dbReference type="OrthoDB" id="1405595at2759"/>
<evidence type="ECO:0000256" key="4">
    <source>
        <dbReference type="ARBA" id="ARBA00023163"/>
    </source>
</evidence>
<name>A0A0D2KKQ4_9EURO</name>
<dbReference type="CDD" id="cd12148">
    <property type="entry name" value="fungal_TF_MHR"/>
    <property type="match status" value="1"/>
</dbReference>
<accession>A0A0D2KKQ4</accession>
<keyword evidence="5" id="KW-0539">Nucleus</keyword>
<keyword evidence="2" id="KW-0862">Zinc</keyword>
<dbReference type="PANTHER" id="PTHR47660:SF2">
    <property type="entry name" value="TRANSCRIPTION FACTOR WITH C2H2 AND ZN(2)-CYS(6) DNA BINDING DOMAIN (EUROFUNG)"/>
    <property type="match status" value="1"/>
</dbReference>
<evidence type="ECO:0000259" key="7">
    <source>
        <dbReference type="Pfam" id="PF04082"/>
    </source>
</evidence>
<feature type="domain" description="Xylanolytic transcriptional activator regulatory" evidence="7">
    <location>
        <begin position="183"/>
        <end position="379"/>
    </location>
</feature>
<evidence type="ECO:0000256" key="5">
    <source>
        <dbReference type="ARBA" id="ARBA00023242"/>
    </source>
</evidence>